<name>A0A9W4TQ88_9PROT</name>
<evidence type="ECO:0000313" key="1">
    <source>
        <dbReference type="EMBL" id="CAI3958819.1"/>
    </source>
</evidence>
<feature type="non-terminal residue" evidence="1">
    <location>
        <position position="1"/>
    </location>
</feature>
<proteinExistence type="predicted"/>
<sequence length="54" mass="6175">NKSNKIIIYFATGLGCIYLENYNTKQHSALDILPTFSLNDIAQLINFRLKRMVG</sequence>
<protein>
    <submittedName>
        <fullName evidence="1">Uncharacterized protein</fullName>
    </submittedName>
</protein>
<accession>A0A9W4TQ88</accession>
<comment type="caution">
    <text evidence="1">The sequence shown here is derived from an EMBL/GenBank/DDBJ whole genome shotgun (WGS) entry which is preliminary data.</text>
</comment>
<organism evidence="1 2">
    <name type="scientific">Commensalibacter communis</name>
    <dbReference type="NCBI Taxonomy" id="2972786"/>
    <lineage>
        <taxon>Bacteria</taxon>
        <taxon>Pseudomonadati</taxon>
        <taxon>Pseudomonadota</taxon>
        <taxon>Alphaproteobacteria</taxon>
        <taxon>Acetobacterales</taxon>
        <taxon>Acetobacteraceae</taxon>
    </lineage>
</organism>
<evidence type="ECO:0000313" key="2">
    <source>
        <dbReference type="Proteomes" id="UP001154255"/>
    </source>
</evidence>
<dbReference type="EMBL" id="CAMXCM010000013">
    <property type="protein sequence ID" value="CAI3958819.1"/>
    <property type="molecule type" value="Genomic_DNA"/>
</dbReference>
<reference evidence="1" key="1">
    <citation type="submission" date="2022-10" db="EMBL/GenBank/DDBJ databases">
        <authorList>
            <person name="Botero Cardona J."/>
        </authorList>
    </citation>
    <scope>NUCLEOTIDE SEQUENCE</scope>
    <source>
        <strain evidence="1">LMG 31819</strain>
    </source>
</reference>
<gene>
    <name evidence="1" type="ORF">R53530_LOCUS2294</name>
</gene>
<dbReference type="AlphaFoldDB" id="A0A9W4TQ88"/>
<dbReference type="Proteomes" id="UP001154255">
    <property type="component" value="Unassembled WGS sequence"/>
</dbReference>